<dbReference type="SMART" id="SM00089">
    <property type="entry name" value="PKD"/>
    <property type="match status" value="2"/>
</dbReference>
<dbReference type="Gene3D" id="2.60.40.10">
    <property type="entry name" value="Immunoglobulins"/>
    <property type="match status" value="1"/>
</dbReference>
<gene>
    <name evidence="3" type="ORF">M0R89_13150</name>
</gene>
<reference evidence="3 4" key="1">
    <citation type="submission" date="2022-04" db="EMBL/GenBank/DDBJ databases">
        <title>Diverse halophilic archaea isolated from saline environments.</title>
        <authorList>
            <person name="Cui H.-L."/>
        </authorList>
    </citation>
    <scope>NUCLEOTIDE SEQUENCE [LARGE SCALE GENOMIC DNA]</scope>
    <source>
        <strain evidence="3 4">XZYJT49</strain>
    </source>
</reference>
<feature type="compositionally biased region" description="Low complexity" evidence="1">
    <location>
        <begin position="32"/>
        <end position="47"/>
    </location>
</feature>
<evidence type="ECO:0000313" key="4">
    <source>
        <dbReference type="Proteomes" id="UP000830729"/>
    </source>
</evidence>
<evidence type="ECO:0000256" key="1">
    <source>
        <dbReference type="SAM" id="MobiDB-lite"/>
    </source>
</evidence>
<feature type="region of interest" description="Disordered" evidence="1">
    <location>
        <begin position="225"/>
        <end position="260"/>
    </location>
</feature>
<evidence type="ECO:0000259" key="2">
    <source>
        <dbReference type="SMART" id="SM00089"/>
    </source>
</evidence>
<evidence type="ECO:0000313" key="3">
    <source>
        <dbReference type="EMBL" id="UPV73487.1"/>
    </source>
</evidence>
<dbReference type="EMBL" id="CP096659">
    <property type="protein sequence ID" value="UPV73487.1"/>
    <property type="molecule type" value="Genomic_DNA"/>
</dbReference>
<feature type="region of interest" description="Disordered" evidence="1">
    <location>
        <begin position="25"/>
        <end position="49"/>
    </location>
</feature>
<keyword evidence="4" id="KW-1185">Reference proteome</keyword>
<protein>
    <submittedName>
        <fullName evidence="3">PKD domain-containing protein</fullName>
    </submittedName>
</protein>
<dbReference type="InterPro" id="IPR000601">
    <property type="entry name" value="PKD_dom"/>
</dbReference>
<proteinExistence type="predicted"/>
<dbReference type="Proteomes" id="UP000830729">
    <property type="component" value="Chromosome"/>
</dbReference>
<dbReference type="AlphaFoldDB" id="A0A8U0HRH3"/>
<dbReference type="KEGG" id="halx:M0R89_13150"/>
<name>A0A8U0HRH3_9EURY</name>
<feature type="compositionally biased region" description="Low complexity" evidence="1">
    <location>
        <begin position="229"/>
        <end position="244"/>
    </location>
</feature>
<dbReference type="SUPFAM" id="SSF49299">
    <property type="entry name" value="PKD domain"/>
    <property type="match status" value="1"/>
</dbReference>
<sequence length="1162" mass="130372">MSKPTLIAVAVFLVVTTTAAGTIPTDDAASVTDATPANDAATPNEAPLADAGLDQDVTRGATVLLDATGSRDSDGRIERYEWSIRTPNGDTVAPDCADCARTRFTPTETGRYQVTITVTDDDGATRSDTLYVDVSPGSGPGVSVSGPTRPTEGSTATYTANLTVGAAALDYVVWKVDGTRIANHSLSAEQTTDAVTKHFPTAENRDVTATVYDADGLTNASSLTVAVQSDSDSPSESPESSTSTADGKSPRIAGDKVVTGSKPLRGRYDVRLDAPTTAVAAVEWRSTAGKISEGRSLTRTWEPGDHELYAVVTYADGSSNVATFADGTTTVTADPRPNVSFESLDRHGLISGAVRGVDEYENLNGLRVEVDGETVAVAGGTVRGRYRHDFGRQRTMRFSDAEFTPGEPYTVTVVATDERGQTVRASREIVPVEKPEIVRSEFVNGPVDSYHERLDPTRYAAHHVLEIDLNGVDPEKVDIQIQSRNDLAKRTDTNGLSRVEEGGKEHLVLHSFWFGESPGQYSTTAYVNYSNTYAHWESKSVSNFRVTPSKPELRLNVVNDGTKEYITREHGILVNASGSFDPDGTDLKYIWKYGAEPTKPDNSTAKFRSYERAASIVEDGYDLRAKRNFDFLNYFVPGISNTSVLSEEPYSDEETVRVQVETEPYHFAKETYYQDFSLGISVSNPAASVVEREKVEAERSGHSDATEDAYRYVWTIELPTESLASTTPSQTVTIYNRENARKKTEAELPQILVSGSSSKYWTDVTVQNLSYLVEKPRVRNVTVNEKETRDEYLKHGYEVRRTTGTTKYILEKKVKTQDAKYGTETKRFASRRLRKMFLQTSNAWYASGRHETQRTKVERFSQWHPSSEIEFKKKWHDSSLWNGERTGDTRRIKVESAEYRTQRKYRYENEIEKTKTIPVRRSKTRWVTKTATRTVERCSLRFGCEEVTQKYTYRTKETYTYRTTKTYTYTITKTETYWATSRHQSDHAFTGKKRRVKISDAVYETRFEVEYKTQRTETVTKYEAIRDKKVQDAVYEWRAKSETTDYVLARKQVSRNGWRMREAQATTWVLGRDDGTTKFWTPIYEAESDVVKTKATITGTLTTRSYDSRVGRVTEESELKSDTFTYEGAKSRQYIIGKIDRGEERLNWCRVKVACSKSNGGI</sequence>
<dbReference type="CDD" id="cd00146">
    <property type="entry name" value="PKD"/>
    <property type="match status" value="1"/>
</dbReference>
<accession>A0A8U0HRH3</accession>
<dbReference type="Pfam" id="PF18911">
    <property type="entry name" value="PKD_4"/>
    <property type="match status" value="1"/>
</dbReference>
<dbReference type="InterPro" id="IPR013783">
    <property type="entry name" value="Ig-like_fold"/>
</dbReference>
<feature type="domain" description="PKD/Chitinase" evidence="2">
    <location>
        <begin position="139"/>
        <end position="230"/>
    </location>
</feature>
<dbReference type="InterPro" id="IPR035986">
    <property type="entry name" value="PKD_dom_sf"/>
</dbReference>
<dbReference type="InterPro" id="IPR022409">
    <property type="entry name" value="PKD/Chitinase_dom"/>
</dbReference>
<dbReference type="GeneID" id="72186163"/>
<organism evidence="3 4">
    <name type="scientific">Halorussus limi</name>
    <dbReference type="NCBI Taxonomy" id="2938695"/>
    <lineage>
        <taxon>Archaea</taxon>
        <taxon>Methanobacteriati</taxon>
        <taxon>Methanobacteriota</taxon>
        <taxon>Stenosarchaea group</taxon>
        <taxon>Halobacteria</taxon>
        <taxon>Halobacteriales</taxon>
        <taxon>Haladaptataceae</taxon>
        <taxon>Halorussus</taxon>
    </lineage>
</organism>
<dbReference type="RefSeq" id="WP_248649543.1">
    <property type="nucleotide sequence ID" value="NZ_CP096659.1"/>
</dbReference>
<feature type="domain" description="PKD/Chitinase" evidence="2">
    <location>
        <begin position="48"/>
        <end position="137"/>
    </location>
</feature>